<comment type="caution">
    <text evidence="5">The sequence shown here is derived from an EMBL/GenBank/DDBJ whole genome shotgun (WGS) entry which is preliminary data.</text>
</comment>
<dbReference type="InterPro" id="IPR036250">
    <property type="entry name" value="AcylCo_DH-like_C"/>
</dbReference>
<dbReference type="Pfam" id="PF00441">
    <property type="entry name" value="Acyl-CoA_dh_1"/>
    <property type="match status" value="1"/>
</dbReference>
<evidence type="ECO:0000313" key="6">
    <source>
        <dbReference type="Proteomes" id="UP000648075"/>
    </source>
</evidence>
<organism evidence="5 6">
    <name type="scientific">Novosphingobium colocasiae</name>
    <dbReference type="NCBI Taxonomy" id="1256513"/>
    <lineage>
        <taxon>Bacteria</taxon>
        <taxon>Pseudomonadati</taxon>
        <taxon>Pseudomonadota</taxon>
        <taxon>Alphaproteobacteria</taxon>
        <taxon>Sphingomonadales</taxon>
        <taxon>Sphingomonadaceae</taxon>
        <taxon>Novosphingobium</taxon>
    </lineage>
</organism>
<dbReference type="EMBL" id="BMZA01000012">
    <property type="protein sequence ID" value="GGZ11172.1"/>
    <property type="molecule type" value="Genomic_DNA"/>
</dbReference>
<accession>A0A918PI15</accession>
<reference evidence="5" key="2">
    <citation type="submission" date="2020-09" db="EMBL/GenBank/DDBJ databases">
        <authorList>
            <person name="Sun Q."/>
            <person name="Kim S."/>
        </authorList>
    </citation>
    <scope>NUCLEOTIDE SEQUENCE</scope>
    <source>
        <strain evidence="5">KCTC 32255</strain>
    </source>
</reference>
<dbReference type="Gene3D" id="1.20.140.10">
    <property type="entry name" value="Butyryl-CoA Dehydrogenase, subunit A, domain 3"/>
    <property type="match status" value="1"/>
</dbReference>
<proteinExistence type="predicted"/>
<dbReference type="PANTHER" id="PTHR43884">
    <property type="entry name" value="ACYL-COA DEHYDROGENASE"/>
    <property type="match status" value="1"/>
</dbReference>
<sequence>MVDVTRSFGKLRLDALQLPAGRVLGGPQLEHAIACHGTLAIAADSTGGADTILALTVEYLKTREQFGRLIGSFQALKHRCADHKMALVAAEAILDDAVSSTAADQEAWPDLSAAKVAASEAYAALAQDAVQLHGGIGFTWEHVCHLFLKRAKLNQSLFGSTGWHLDQIGRQLAA</sequence>
<evidence type="ECO:0000256" key="3">
    <source>
        <dbReference type="ARBA" id="ARBA00023002"/>
    </source>
</evidence>
<gene>
    <name evidence="5" type="ORF">GCM10011614_27640</name>
</gene>
<protein>
    <recommendedName>
        <fullName evidence="4">Acyl-CoA dehydrogenase/oxidase C-terminal domain-containing protein</fullName>
    </recommendedName>
</protein>
<evidence type="ECO:0000259" key="4">
    <source>
        <dbReference type="Pfam" id="PF00441"/>
    </source>
</evidence>
<reference evidence="5" key="1">
    <citation type="journal article" date="2014" name="Int. J. Syst. Evol. Microbiol.">
        <title>Complete genome sequence of Corynebacterium casei LMG S-19264T (=DSM 44701T), isolated from a smear-ripened cheese.</title>
        <authorList>
            <consortium name="US DOE Joint Genome Institute (JGI-PGF)"/>
            <person name="Walter F."/>
            <person name="Albersmeier A."/>
            <person name="Kalinowski J."/>
            <person name="Ruckert C."/>
        </authorList>
    </citation>
    <scope>NUCLEOTIDE SEQUENCE</scope>
    <source>
        <strain evidence="5">KCTC 32255</strain>
    </source>
</reference>
<keyword evidence="3" id="KW-0560">Oxidoreductase</keyword>
<dbReference type="SUPFAM" id="SSF47203">
    <property type="entry name" value="Acyl-CoA dehydrogenase C-terminal domain-like"/>
    <property type="match status" value="1"/>
</dbReference>
<dbReference type="GO" id="GO:0003995">
    <property type="term" value="F:acyl-CoA dehydrogenase activity"/>
    <property type="evidence" value="ECO:0007669"/>
    <property type="project" value="TreeGrafter"/>
</dbReference>
<feature type="domain" description="Acyl-CoA dehydrogenase/oxidase C-terminal" evidence="4">
    <location>
        <begin position="37"/>
        <end position="172"/>
    </location>
</feature>
<evidence type="ECO:0000313" key="5">
    <source>
        <dbReference type="EMBL" id="GGZ11172.1"/>
    </source>
</evidence>
<keyword evidence="2" id="KW-0274">FAD</keyword>
<dbReference type="AlphaFoldDB" id="A0A918PI15"/>
<dbReference type="PANTHER" id="PTHR43884:SF20">
    <property type="entry name" value="ACYL-COA DEHYDROGENASE FADE28"/>
    <property type="match status" value="1"/>
</dbReference>
<keyword evidence="1" id="KW-0285">Flavoprotein</keyword>
<evidence type="ECO:0000256" key="2">
    <source>
        <dbReference type="ARBA" id="ARBA00022827"/>
    </source>
</evidence>
<dbReference type="InterPro" id="IPR009075">
    <property type="entry name" value="AcylCo_DH/oxidase_C"/>
</dbReference>
<name>A0A918PI15_9SPHN</name>
<evidence type="ECO:0000256" key="1">
    <source>
        <dbReference type="ARBA" id="ARBA00022630"/>
    </source>
</evidence>
<dbReference type="Proteomes" id="UP000648075">
    <property type="component" value="Unassembled WGS sequence"/>
</dbReference>
<keyword evidence="6" id="KW-1185">Reference proteome</keyword>